<sequence length="315" mass="33139">MHVFKLSQFALVLTLALLLGACDLSQKSMVADIDEVFEDITEVELYGGPLEISYEGREGYTEVALNAYLESTNAQAVDIYYEKIGNKLIVKYEQSKGVSGWGGANSDGFISLIGPKDIKVNMEGGSGQVMVRGIEHEEVTVAAGSGKVDVSDLKCDKINLKISSGKLEASDLVGNVTCKLSSGYAVVENVIGNVDAVASSGKLTIRKVDGLVNAKITSGKISLNEISRLGSLIGSSGSIDGQEVGLCDDTNIKFSSGSIHLSTSDNLDDYNFHLAASSGSVRVGDQKSGSTLSINHNSDQTVRGVVSSGTITIKN</sequence>
<dbReference type="RefSeq" id="WP_018475910.1">
    <property type="nucleotide sequence ID" value="NZ_BMWX01000004.1"/>
</dbReference>
<reference evidence="3" key="1">
    <citation type="journal article" date="2014" name="Int. J. Syst. Evol. Microbiol.">
        <title>Complete genome sequence of Corynebacterium casei LMG S-19264T (=DSM 44701T), isolated from a smear-ripened cheese.</title>
        <authorList>
            <consortium name="US DOE Joint Genome Institute (JGI-PGF)"/>
            <person name="Walter F."/>
            <person name="Albersmeier A."/>
            <person name="Kalinowski J."/>
            <person name="Ruckert C."/>
        </authorList>
    </citation>
    <scope>NUCLEOTIDE SEQUENCE</scope>
    <source>
        <strain evidence="3">KCTC 12368</strain>
    </source>
</reference>
<evidence type="ECO:0000313" key="4">
    <source>
        <dbReference type="Proteomes" id="UP000619457"/>
    </source>
</evidence>
<comment type="caution">
    <text evidence="3">The sequence shown here is derived from an EMBL/GenBank/DDBJ whole genome shotgun (WGS) entry which is preliminary data.</text>
</comment>
<dbReference type="PROSITE" id="PS51257">
    <property type="entry name" value="PROKAR_LIPOPROTEIN"/>
    <property type="match status" value="1"/>
</dbReference>
<reference evidence="3" key="2">
    <citation type="submission" date="2020-09" db="EMBL/GenBank/DDBJ databases">
        <authorList>
            <person name="Sun Q."/>
            <person name="Kim S."/>
        </authorList>
    </citation>
    <scope>NUCLEOTIDE SEQUENCE</scope>
    <source>
        <strain evidence="3">KCTC 12368</strain>
    </source>
</reference>
<evidence type="ECO:0000256" key="1">
    <source>
        <dbReference type="SAM" id="SignalP"/>
    </source>
</evidence>
<feature type="domain" description="DUF4097" evidence="2">
    <location>
        <begin position="110"/>
        <end position="223"/>
    </location>
</feature>
<feature type="chain" id="PRO_5037862776" description="DUF4097 domain-containing protein" evidence="1">
    <location>
        <begin position="22"/>
        <end position="315"/>
    </location>
</feature>
<keyword evidence="1" id="KW-0732">Signal</keyword>
<dbReference type="InterPro" id="IPR025164">
    <property type="entry name" value="Toastrack_DUF4097"/>
</dbReference>
<dbReference type="AlphaFoldDB" id="A0A918Q3Q8"/>
<feature type="signal peptide" evidence="1">
    <location>
        <begin position="1"/>
        <end position="21"/>
    </location>
</feature>
<dbReference type="Pfam" id="PF13349">
    <property type="entry name" value="DUF4097"/>
    <property type="match status" value="1"/>
</dbReference>
<organism evidence="3 4">
    <name type="scientific">Echinicola pacifica</name>
    <dbReference type="NCBI Taxonomy" id="346377"/>
    <lineage>
        <taxon>Bacteria</taxon>
        <taxon>Pseudomonadati</taxon>
        <taxon>Bacteroidota</taxon>
        <taxon>Cytophagia</taxon>
        <taxon>Cytophagales</taxon>
        <taxon>Cyclobacteriaceae</taxon>
        <taxon>Echinicola</taxon>
    </lineage>
</organism>
<keyword evidence="4" id="KW-1185">Reference proteome</keyword>
<dbReference type="Proteomes" id="UP000619457">
    <property type="component" value="Unassembled WGS sequence"/>
</dbReference>
<protein>
    <recommendedName>
        <fullName evidence="2">DUF4097 domain-containing protein</fullName>
    </recommendedName>
</protein>
<evidence type="ECO:0000259" key="2">
    <source>
        <dbReference type="Pfam" id="PF13349"/>
    </source>
</evidence>
<proteinExistence type="predicted"/>
<evidence type="ECO:0000313" key="3">
    <source>
        <dbReference type="EMBL" id="GGZ32817.1"/>
    </source>
</evidence>
<dbReference type="EMBL" id="BMWX01000004">
    <property type="protein sequence ID" value="GGZ32817.1"/>
    <property type="molecule type" value="Genomic_DNA"/>
</dbReference>
<accession>A0A918Q3Q8</accession>
<gene>
    <name evidence="3" type="ORF">GCM10007049_28030</name>
</gene>
<name>A0A918Q3Q8_9BACT</name>